<comment type="caution">
    <text evidence="1">The sequence shown here is derived from an EMBL/GenBank/DDBJ whole genome shotgun (WGS) entry which is preliminary data.</text>
</comment>
<gene>
    <name evidence="1" type="ORF">F8C90_08535</name>
</gene>
<evidence type="ECO:0000313" key="1">
    <source>
        <dbReference type="EMBL" id="KAB1638670.1"/>
    </source>
</evidence>
<accession>A0A6N6NL28</accession>
<evidence type="ECO:0000313" key="2">
    <source>
        <dbReference type="Proteomes" id="UP000468668"/>
    </source>
</evidence>
<dbReference type="GeneID" id="98658453"/>
<dbReference type="RefSeq" id="WP_158050103.1">
    <property type="nucleotide sequence ID" value="NZ_WAJR01000024.1"/>
</dbReference>
<reference evidence="1 2" key="1">
    <citation type="submission" date="2019-09" db="EMBL/GenBank/DDBJ databases">
        <title>Whole genome shotgun sequencing (WGS) of Ellagibacter isourolithinifaciens DSM 104140(T) and Adlercreutzia muris DSM 29508(T).</title>
        <authorList>
            <person name="Stoll D.A."/>
            <person name="Danylec N."/>
            <person name="Huch M."/>
        </authorList>
    </citation>
    <scope>NUCLEOTIDE SEQUENCE [LARGE SCALE GENOMIC DNA]</scope>
    <source>
        <strain evidence="1 2">DSM 104140</strain>
    </source>
</reference>
<dbReference type="EMBL" id="WAJR01000024">
    <property type="protein sequence ID" value="KAB1638670.1"/>
    <property type="molecule type" value="Genomic_DNA"/>
</dbReference>
<proteinExistence type="predicted"/>
<keyword evidence="2" id="KW-1185">Reference proteome</keyword>
<dbReference type="AlphaFoldDB" id="A0A6N6NL28"/>
<organism evidence="1 2">
    <name type="scientific">Ellagibacter isourolithinifaciens</name>
    <dbReference type="NCBI Taxonomy" id="2137581"/>
    <lineage>
        <taxon>Bacteria</taxon>
        <taxon>Bacillati</taxon>
        <taxon>Actinomycetota</taxon>
        <taxon>Coriobacteriia</taxon>
        <taxon>Eggerthellales</taxon>
        <taxon>Eggerthellaceae</taxon>
        <taxon>Ellagibacter</taxon>
    </lineage>
</organism>
<protein>
    <submittedName>
        <fullName evidence="1">Uncharacterized protein</fullName>
    </submittedName>
</protein>
<sequence>MLEEYGRVRVIETGMYGTIVDWRPGDNHCEVELDGWQHEGQIDGGRRFPYTFMVTGLEELIEVGREGRRALFDDFDTLVVSSRCYMDLFRSPTIVIRRIGNDVEVIVQSWGLDTNEKKTVRGSEAAIVVSSVFATHADRWVDLFAPEYAVSDGYLWTMTVYSGSRFFACEGGNVTPVELVDLLYAVADVGLPLAWDGGAILLPDESKSDDIQ</sequence>
<dbReference type="Proteomes" id="UP000468668">
    <property type="component" value="Unassembled WGS sequence"/>
</dbReference>
<name>A0A6N6NL28_9ACTN</name>
<dbReference type="OrthoDB" id="9959104at2"/>